<dbReference type="InterPro" id="IPR024654">
    <property type="entry name" value="Calcineurin-like_PHP_lpxH"/>
</dbReference>
<dbReference type="PANTHER" id="PTHR42850:SF2">
    <property type="entry name" value="BLL5683 PROTEIN"/>
    <property type="match status" value="1"/>
</dbReference>
<reference evidence="3 4" key="1">
    <citation type="submission" date="2024-09" db="EMBL/GenBank/DDBJ databases">
        <authorList>
            <person name="Sun Q."/>
            <person name="Mori K."/>
        </authorList>
    </citation>
    <scope>NUCLEOTIDE SEQUENCE [LARGE SCALE GENOMIC DNA]</scope>
    <source>
        <strain evidence="3 4">JCM 12763</strain>
    </source>
</reference>
<feature type="domain" description="Calcineurin-like phosphoesterase" evidence="2">
    <location>
        <begin position="5"/>
        <end position="191"/>
    </location>
</feature>
<evidence type="ECO:0000259" key="2">
    <source>
        <dbReference type="Pfam" id="PF12850"/>
    </source>
</evidence>
<dbReference type="RefSeq" id="WP_141338822.1">
    <property type="nucleotide sequence ID" value="NZ_JBHMAX010000011.1"/>
</dbReference>
<name>A0ABV5V0V6_9MICO</name>
<gene>
    <name evidence="3" type="ORF">ACFFN0_05220</name>
</gene>
<accession>A0ABV5V0V6</accession>
<evidence type="ECO:0000313" key="4">
    <source>
        <dbReference type="Proteomes" id="UP001589613"/>
    </source>
</evidence>
<dbReference type="CDD" id="cd00838">
    <property type="entry name" value="MPP_superfamily"/>
    <property type="match status" value="1"/>
</dbReference>
<protein>
    <submittedName>
        <fullName evidence="3">Metallophosphoesterase family protein</fullName>
    </submittedName>
</protein>
<dbReference type="EMBL" id="JBHMAX010000011">
    <property type="protein sequence ID" value="MFB9731437.1"/>
    <property type="molecule type" value="Genomic_DNA"/>
</dbReference>
<proteinExistence type="inferred from homology"/>
<evidence type="ECO:0000256" key="1">
    <source>
        <dbReference type="ARBA" id="ARBA00008950"/>
    </source>
</evidence>
<comment type="caution">
    <text evidence="3">The sequence shown here is derived from an EMBL/GenBank/DDBJ whole genome shotgun (WGS) entry which is preliminary data.</text>
</comment>
<dbReference type="Gene3D" id="3.60.21.10">
    <property type="match status" value="1"/>
</dbReference>
<dbReference type="Proteomes" id="UP001589613">
    <property type="component" value="Unassembled WGS sequence"/>
</dbReference>
<keyword evidence="4" id="KW-1185">Reference proteome</keyword>
<dbReference type="InterPro" id="IPR029052">
    <property type="entry name" value="Metallo-depent_PP-like"/>
</dbReference>
<dbReference type="PANTHER" id="PTHR42850">
    <property type="entry name" value="METALLOPHOSPHOESTERASE"/>
    <property type="match status" value="1"/>
</dbReference>
<sequence>MERTALVSDVHGNLTAYRAVLDDIERRRITRVLNLGDLVGKGPRGAECVELTQERCEVTVLGNWDDFVGREEIELNAAGQWWRGQLGQDQRAWLTRLPFCHDMVVSGRRLRLFHASAGDVNTRVFEDHSEEEFRGMFETTAATGSGPVPTVVAYGDIHAAYLKVHRGLTLFNAGSVGNALDEPSASYVVVEGVVDGGPDAPFGLQFVRVAYDIEGELAAAAELGNPEQDAYAIELRQAIYRGRAEREGLIAAPDLHHRAGA</sequence>
<comment type="similarity">
    <text evidence="1">Belongs to the metallophosphoesterase superfamily. YfcE family.</text>
</comment>
<dbReference type="InterPro" id="IPR011152">
    <property type="entry name" value="Pesterase_MJ0912"/>
</dbReference>
<evidence type="ECO:0000313" key="3">
    <source>
        <dbReference type="EMBL" id="MFB9731437.1"/>
    </source>
</evidence>
<organism evidence="3 4">
    <name type="scientific">Ornithinimicrobium kibberense</name>
    <dbReference type="NCBI Taxonomy" id="282060"/>
    <lineage>
        <taxon>Bacteria</taxon>
        <taxon>Bacillati</taxon>
        <taxon>Actinomycetota</taxon>
        <taxon>Actinomycetes</taxon>
        <taxon>Micrococcales</taxon>
        <taxon>Ornithinimicrobiaceae</taxon>
        <taxon>Ornithinimicrobium</taxon>
    </lineage>
</organism>
<dbReference type="SUPFAM" id="SSF56300">
    <property type="entry name" value="Metallo-dependent phosphatases"/>
    <property type="match status" value="1"/>
</dbReference>
<dbReference type="Pfam" id="PF12850">
    <property type="entry name" value="Metallophos_2"/>
    <property type="match status" value="1"/>
</dbReference>
<dbReference type="InterPro" id="IPR050126">
    <property type="entry name" value="Ap4A_hydrolase"/>
</dbReference>
<dbReference type="PIRSF" id="PIRSF000883">
    <property type="entry name" value="Pesterase_MJ0912"/>
    <property type="match status" value="1"/>
</dbReference>